<dbReference type="GO" id="GO:0016020">
    <property type="term" value="C:membrane"/>
    <property type="evidence" value="ECO:0007669"/>
    <property type="project" value="UniProtKB-SubCell"/>
</dbReference>
<dbReference type="PRINTS" id="PR00019">
    <property type="entry name" value="LEURICHRPT"/>
</dbReference>
<keyword evidence="8" id="KW-0675">Receptor</keyword>
<dbReference type="Proteomes" id="UP001187192">
    <property type="component" value="Unassembled WGS sequence"/>
</dbReference>
<dbReference type="PANTHER" id="PTHR48063:SF112">
    <property type="entry name" value="RECEPTOR LIKE PROTEIN 30-LIKE"/>
    <property type="match status" value="1"/>
</dbReference>
<feature type="domain" description="Leucine-rich repeat-containing N-terminal plant-type" evidence="10">
    <location>
        <begin position="24"/>
        <end position="66"/>
    </location>
</feature>
<dbReference type="InterPro" id="IPR001611">
    <property type="entry name" value="Leu-rich_rpt"/>
</dbReference>
<reference evidence="11" key="1">
    <citation type="submission" date="2023-07" db="EMBL/GenBank/DDBJ databases">
        <title>draft genome sequence of fig (Ficus carica).</title>
        <authorList>
            <person name="Takahashi T."/>
            <person name="Nishimura K."/>
        </authorList>
    </citation>
    <scope>NUCLEOTIDE SEQUENCE</scope>
</reference>
<dbReference type="Pfam" id="PF08263">
    <property type="entry name" value="LRRNT_2"/>
    <property type="match status" value="1"/>
</dbReference>
<keyword evidence="7" id="KW-0472">Membrane</keyword>
<evidence type="ECO:0000256" key="9">
    <source>
        <dbReference type="ARBA" id="ARBA00023180"/>
    </source>
</evidence>
<evidence type="ECO:0000313" key="12">
    <source>
        <dbReference type="Proteomes" id="UP001187192"/>
    </source>
</evidence>
<evidence type="ECO:0000256" key="4">
    <source>
        <dbReference type="ARBA" id="ARBA00022729"/>
    </source>
</evidence>
<evidence type="ECO:0000313" key="11">
    <source>
        <dbReference type="EMBL" id="GMN50695.1"/>
    </source>
</evidence>
<comment type="caution">
    <text evidence="11">The sequence shown here is derived from an EMBL/GenBank/DDBJ whole genome shotgun (WGS) entry which is preliminary data.</text>
</comment>
<evidence type="ECO:0000256" key="6">
    <source>
        <dbReference type="ARBA" id="ARBA00022989"/>
    </source>
</evidence>
<keyword evidence="9" id="KW-0325">Glycoprotein</keyword>
<accession>A0AA88DAH3</accession>
<dbReference type="InterPro" id="IPR013210">
    <property type="entry name" value="LRR_N_plant-typ"/>
</dbReference>
<organism evidence="11 12">
    <name type="scientific">Ficus carica</name>
    <name type="common">Common fig</name>
    <dbReference type="NCBI Taxonomy" id="3494"/>
    <lineage>
        <taxon>Eukaryota</taxon>
        <taxon>Viridiplantae</taxon>
        <taxon>Streptophyta</taxon>
        <taxon>Embryophyta</taxon>
        <taxon>Tracheophyta</taxon>
        <taxon>Spermatophyta</taxon>
        <taxon>Magnoliopsida</taxon>
        <taxon>eudicotyledons</taxon>
        <taxon>Gunneridae</taxon>
        <taxon>Pentapetalae</taxon>
        <taxon>rosids</taxon>
        <taxon>fabids</taxon>
        <taxon>Rosales</taxon>
        <taxon>Moraceae</taxon>
        <taxon>Ficeae</taxon>
        <taxon>Ficus</taxon>
    </lineage>
</organism>
<evidence type="ECO:0000256" key="8">
    <source>
        <dbReference type="ARBA" id="ARBA00023170"/>
    </source>
</evidence>
<name>A0AA88DAH3_FICCA</name>
<keyword evidence="4" id="KW-0732">Signal</keyword>
<evidence type="ECO:0000256" key="7">
    <source>
        <dbReference type="ARBA" id="ARBA00023136"/>
    </source>
</evidence>
<evidence type="ECO:0000256" key="5">
    <source>
        <dbReference type="ARBA" id="ARBA00022737"/>
    </source>
</evidence>
<keyword evidence="5" id="KW-0677">Repeat</keyword>
<evidence type="ECO:0000256" key="3">
    <source>
        <dbReference type="ARBA" id="ARBA00022692"/>
    </source>
</evidence>
<protein>
    <recommendedName>
        <fullName evidence="10">Leucine-rich repeat-containing N-terminal plant-type domain-containing protein</fullName>
    </recommendedName>
</protein>
<dbReference type="Gene3D" id="3.80.10.10">
    <property type="entry name" value="Ribonuclease Inhibitor"/>
    <property type="match status" value="1"/>
</dbReference>
<keyword evidence="12" id="KW-1185">Reference proteome</keyword>
<dbReference type="EMBL" id="BTGU01000034">
    <property type="protein sequence ID" value="GMN50695.1"/>
    <property type="molecule type" value="Genomic_DNA"/>
</dbReference>
<dbReference type="FunFam" id="3.80.10.10:FF:000041">
    <property type="entry name" value="LRR receptor-like serine/threonine-protein kinase ERECTA"/>
    <property type="match status" value="1"/>
</dbReference>
<dbReference type="AlphaFoldDB" id="A0AA88DAH3"/>
<keyword evidence="3" id="KW-0812">Transmembrane</keyword>
<comment type="subcellular location">
    <subcellularLocation>
        <location evidence="1">Membrane</location>
        <topology evidence="1">Single-pass type I membrane protein</topology>
    </subcellularLocation>
</comment>
<dbReference type="InterPro" id="IPR032675">
    <property type="entry name" value="LRR_dom_sf"/>
</dbReference>
<dbReference type="PANTHER" id="PTHR48063">
    <property type="entry name" value="LRR RECEPTOR-LIKE KINASE"/>
    <property type="match status" value="1"/>
</dbReference>
<evidence type="ECO:0000256" key="2">
    <source>
        <dbReference type="ARBA" id="ARBA00022614"/>
    </source>
</evidence>
<sequence length="190" mass="21300">MLRSHALNTSSSRAGESKIGCIEAERQVLLNIKKDLRLVWYDVDPLSSWGNEEEKRDCCKWIRVECANISGHVIRLDLSLAVVRYRSVKGQISSSLPELRYLKHLDMSSIFVSKTSIPNNIGNLDRLIYLDLSNNNISGYIPTQIANLSSLQVLDLSSNYDLTVESLEWVSNLSSLTRLDLSGVDLSKAT</sequence>
<keyword evidence="2" id="KW-0433">Leucine-rich repeat</keyword>
<dbReference type="Pfam" id="PF13855">
    <property type="entry name" value="LRR_8"/>
    <property type="match status" value="1"/>
</dbReference>
<proteinExistence type="predicted"/>
<evidence type="ECO:0000256" key="1">
    <source>
        <dbReference type="ARBA" id="ARBA00004479"/>
    </source>
</evidence>
<dbReference type="InterPro" id="IPR046956">
    <property type="entry name" value="RLP23-like"/>
</dbReference>
<keyword evidence="6" id="KW-1133">Transmembrane helix</keyword>
<gene>
    <name evidence="11" type="ORF">TIFTF001_019845</name>
</gene>
<dbReference type="SUPFAM" id="SSF52058">
    <property type="entry name" value="L domain-like"/>
    <property type="match status" value="1"/>
</dbReference>
<evidence type="ECO:0000259" key="10">
    <source>
        <dbReference type="Pfam" id="PF08263"/>
    </source>
</evidence>